<feature type="transmembrane region" description="Helical" evidence="1">
    <location>
        <begin position="15"/>
        <end position="33"/>
    </location>
</feature>
<protein>
    <submittedName>
        <fullName evidence="2">Uncharacterized protein</fullName>
    </submittedName>
</protein>
<proteinExistence type="predicted"/>
<keyword evidence="1" id="KW-0812">Transmembrane</keyword>
<organism evidence="2 3">
    <name type="scientific">Actinorhabdospora filicis</name>
    <dbReference type="NCBI Taxonomy" id="1785913"/>
    <lineage>
        <taxon>Bacteria</taxon>
        <taxon>Bacillati</taxon>
        <taxon>Actinomycetota</taxon>
        <taxon>Actinomycetes</taxon>
        <taxon>Micromonosporales</taxon>
        <taxon>Micromonosporaceae</taxon>
        <taxon>Actinorhabdospora</taxon>
    </lineage>
</organism>
<reference evidence="2" key="1">
    <citation type="submission" date="2023-03" db="EMBL/GenBank/DDBJ databases">
        <title>Actinorhabdospora filicis NBRC 111898.</title>
        <authorList>
            <person name="Ichikawa N."/>
            <person name="Sato H."/>
            <person name="Tonouchi N."/>
        </authorList>
    </citation>
    <scope>NUCLEOTIDE SEQUENCE</scope>
    <source>
        <strain evidence="2">NBRC 111898</strain>
    </source>
</reference>
<sequence length="207" mass="22286">MTDEKKPGFWARSPIGTTIIAFAVVGFIVLVLVDTRLFGLVPAEPEPAPSVAVPEPIALTCEAWRASVKEPLLGELQTRGVDRSVADFERSCFAMGLDDGGGYLASLDVTINSYATDTALDDVNRMRLGQMAYCSPGAPSEPYGPVSCFKTPSVVRWSGMIRQKTVRLMIELDRKKLPAAAEAAATTPQALATELADRVGRDLLTRV</sequence>
<evidence type="ECO:0000313" key="2">
    <source>
        <dbReference type="EMBL" id="GLZ77019.1"/>
    </source>
</evidence>
<dbReference type="Proteomes" id="UP001165079">
    <property type="component" value="Unassembled WGS sequence"/>
</dbReference>
<evidence type="ECO:0000313" key="3">
    <source>
        <dbReference type="Proteomes" id="UP001165079"/>
    </source>
</evidence>
<dbReference type="EMBL" id="BSTX01000001">
    <property type="protein sequence ID" value="GLZ77019.1"/>
    <property type="molecule type" value="Genomic_DNA"/>
</dbReference>
<accession>A0A9W6SJZ4</accession>
<dbReference type="AlphaFoldDB" id="A0A9W6SJZ4"/>
<keyword evidence="1" id="KW-0472">Membrane</keyword>
<evidence type="ECO:0000256" key="1">
    <source>
        <dbReference type="SAM" id="Phobius"/>
    </source>
</evidence>
<keyword evidence="1" id="KW-1133">Transmembrane helix</keyword>
<name>A0A9W6SJZ4_9ACTN</name>
<comment type="caution">
    <text evidence="2">The sequence shown here is derived from an EMBL/GenBank/DDBJ whole genome shotgun (WGS) entry which is preliminary data.</text>
</comment>
<dbReference type="RefSeq" id="WP_285662157.1">
    <property type="nucleotide sequence ID" value="NZ_BSTX01000001.1"/>
</dbReference>
<keyword evidence="3" id="KW-1185">Reference proteome</keyword>
<gene>
    <name evidence="2" type="ORF">Afil01_18260</name>
</gene>